<evidence type="ECO:0000313" key="2">
    <source>
        <dbReference type="EMBL" id="GAA2783603.1"/>
    </source>
</evidence>
<gene>
    <name evidence="2" type="ORF">GCM10010470_16990</name>
</gene>
<protein>
    <submittedName>
        <fullName evidence="2">Uncharacterized protein</fullName>
    </submittedName>
</protein>
<keyword evidence="3" id="KW-1185">Reference proteome</keyword>
<accession>A0ABN3V8F8</accession>
<dbReference type="Proteomes" id="UP001500979">
    <property type="component" value="Unassembled WGS sequence"/>
</dbReference>
<sequence length="174" mass="18190">MTVSSSALAAGPLNCVAGGFGGSGLQRSPDLVRLDLHGAQDVQGEVGALGEHAVQQVFGSDGSGAVRSRPLAESRDRQAGRPDRISRKIRTPLGKIRTMAGYGGCGSGGCSRYLFATGDRAHEVMREHLASRGFTPDGQHQQLCRRTGVVATHTACASLHNLTADEVCSELTGY</sequence>
<organism evidence="2 3">
    <name type="scientific">Saccharopolyspora taberi</name>
    <dbReference type="NCBI Taxonomy" id="60895"/>
    <lineage>
        <taxon>Bacteria</taxon>
        <taxon>Bacillati</taxon>
        <taxon>Actinomycetota</taxon>
        <taxon>Actinomycetes</taxon>
        <taxon>Pseudonocardiales</taxon>
        <taxon>Pseudonocardiaceae</taxon>
        <taxon>Saccharopolyspora</taxon>
    </lineage>
</organism>
<name>A0ABN3V8F8_9PSEU</name>
<proteinExistence type="predicted"/>
<reference evidence="2 3" key="1">
    <citation type="journal article" date="2019" name="Int. J. Syst. Evol. Microbiol.">
        <title>The Global Catalogue of Microorganisms (GCM) 10K type strain sequencing project: providing services to taxonomists for standard genome sequencing and annotation.</title>
        <authorList>
            <consortium name="The Broad Institute Genomics Platform"/>
            <consortium name="The Broad Institute Genome Sequencing Center for Infectious Disease"/>
            <person name="Wu L."/>
            <person name="Ma J."/>
        </authorList>
    </citation>
    <scope>NUCLEOTIDE SEQUENCE [LARGE SCALE GENOMIC DNA]</scope>
    <source>
        <strain evidence="2 3">JCM 9383</strain>
    </source>
</reference>
<feature type="region of interest" description="Disordered" evidence="1">
    <location>
        <begin position="59"/>
        <end position="83"/>
    </location>
</feature>
<dbReference type="EMBL" id="BAAAUX010000010">
    <property type="protein sequence ID" value="GAA2783603.1"/>
    <property type="molecule type" value="Genomic_DNA"/>
</dbReference>
<comment type="caution">
    <text evidence="2">The sequence shown here is derived from an EMBL/GenBank/DDBJ whole genome shotgun (WGS) entry which is preliminary data.</text>
</comment>
<evidence type="ECO:0000313" key="3">
    <source>
        <dbReference type="Proteomes" id="UP001500979"/>
    </source>
</evidence>
<evidence type="ECO:0000256" key="1">
    <source>
        <dbReference type="SAM" id="MobiDB-lite"/>
    </source>
</evidence>
<feature type="compositionally biased region" description="Basic and acidic residues" evidence="1">
    <location>
        <begin position="70"/>
        <end position="83"/>
    </location>
</feature>